<dbReference type="InterPro" id="IPR004364">
    <property type="entry name" value="Aa-tRNA-synt_II"/>
</dbReference>
<dbReference type="PANTHER" id="PTHR42918">
    <property type="entry name" value="LYSYL-TRNA SYNTHETASE"/>
    <property type="match status" value="1"/>
</dbReference>
<evidence type="ECO:0000313" key="5">
    <source>
        <dbReference type="EMBL" id="KAK8523197.1"/>
    </source>
</evidence>
<dbReference type="Proteomes" id="UP001472677">
    <property type="component" value="Unassembled WGS sequence"/>
</dbReference>
<feature type="domain" description="Aminoacyl-tRNA synthetase class II (D/K/N)" evidence="4">
    <location>
        <begin position="71"/>
        <end position="192"/>
    </location>
</feature>
<protein>
    <recommendedName>
        <fullName evidence="4">Aminoacyl-tRNA synthetase class II (D/K/N) domain-containing protein</fullName>
    </recommendedName>
</protein>
<name>A0ABR2CWB0_9ROSI</name>
<evidence type="ECO:0000256" key="3">
    <source>
        <dbReference type="ARBA" id="ARBA00022840"/>
    </source>
</evidence>
<dbReference type="Gene3D" id="3.30.930.10">
    <property type="entry name" value="Bira Bifunctional Protein, Domain 2"/>
    <property type="match status" value="1"/>
</dbReference>
<keyword evidence="1" id="KW-0436">Ligase</keyword>
<dbReference type="Pfam" id="PF00152">
    <property type="entry name" value="tRNA-synt_2"/>
    <property type="match status" value="1"/>
</dbReference>
<dbReference type="InterPro" id="IPR045864">
    <property type="entry name" value="aa-tRNA-synth_II/BPL/LPL"/>
</dbReference>
<keyword evidence="2" id="KW-0547">Nucleotide-binding</keyword>
<dbReference type="SUPFAM" id="SSF55681">
    <property type="entry name" value="Class II aaRS and biotin synthetases"/>
    <property type="match status" value="1"/>
</dbReference>
<dbReference type="PRINTS" id="PR00982">
    <property type="entry name" value="TRNASYNTHLYS"/>
</dbReference>
<evidence type="ECO:0000256" key="2">
    <source>
        <dbReference type="ARBA" id="ARBA00022741"/>
    </source>
</evidence>
<evidence type="ECO:0000259" key="4">
    <source>
        <dbReference type="Pfam" id="PF00152"/>
    </source>
</evidence>
<evidence type="ECO:0000313" key="6">
    <source>
        <dbReference type="Proteomes" id="UP001472677"/>
    </source>
</evidence>
<reference evidence="5 6" key="1">
    <citation type="journal article" date="2024" name="G3 (Bethesda)">
        <title>Genome assembly of Hibiscus sabdariffa L. provides insights into metabolisms of medicinal natural products.</title>
        <authorList>
            <person name="Kim T."/>
        </authorList>
    </citation>
    <scope>NUCLEOTIDE SEQUENCE [LARGE SCALE GENOMIC DNA]</scope>
    <source>
        <strain evidence="5">TK-2024</strain>
        <tissue evidence="5">Old leaves</tissue>
    </source>
</reference>
<proteinExistence type="predicted"/>
<keyword evidence="3" id="KW-0067">ATP-binding</keyword>
<keyword evidence="6" id="KW-1185">Reference proteome</keyword>
<evidence type="ECO:0000256" key="1">
    <source>
        <dbReference type="ARBA" id="ARBA00022598"/>
    </source>
</evidence>
<dbReference type="PANTHER" id="PTHR42918:SF9">
    <property type="entry name" value="LYSINE--TRNA LIGASE"/>
    <property type="match status" value="1"/>
</dbReference>
<sequence>MMPRQKAGPDASVKKTDAWIPGSTRSPQTYILKDRVCYWLLDMLKFYWLPVTSHVKSFSSLGIPRLTCQLMHVETPMMNMIAGGVVARPFVIHHNELTMRRYVHIAPELYLKELVVGGLDRVYEIGKQFRPEFATCEFYMAFVDYNDLMELTEKMLSGMVKELTGVYKIKYHANGLDNDPIEIDFTPPFRFMDCLYS</sequence>
<accession>A0ABR2CWB0</accession>
<comment type="caution">
    <text evidence="5">The sequence shown here is derived from an EMBL/GenBank/DDBJ whole genome shotgun (WGS) entry which is preliminary data.</text>
</comment>
<gene>
    <name evidence="5" type="ORF">V6N12_047725</name>
</gene>
<organism evidence="5 6">
    <name type="scientific">Hibiscus sabdariffa</name>
    <name type="common">roselle</name>
    <dbReference type="NCBI Taxonomy" id="183260"/>
    <lineage>
        <taxon>Eukaryota</taxon>
        <taxon>Viridiplantae</taxon>
        <taxon>Streptophyta</taxon>
        <taxon>Embryophyta</taxon>
        <taxon>Tracheophyta</taxon>
        <taxon>Spermatophyta</taxon>
        <taxon>Magnoliopsida</taxon>
        <taxon>eudicotyledons</taxon>
        <taxon>Gunneridae</taxon>
        <taxon>Pentapetalae</taxon>
        <taxon>rosids</taxon>
        <taxon>malvids</taxon>
        <taxon>Malvales</taxon>
        <taxon>Malvaceae</taxon>
        <taxon>Malvoideae</taxon>
        <taxon>Hibiscus</taxon>
    </lineage>
</organism>
<dbReference type="EMBL" id="JBBPBM010000043">
    <property type="protein sequence ID" value="KAK8523197.1"/>
    <property type="molecule type" value="Genomic_DNA"/>
</dbReference>
<dbReference type="InterPro" id="IPR018149">
    <property type="entry name" value="Lys-tRNA-synth_II_C"/>
</dbReference>